<feature type="chain" id="PRO_5018767987" description="Secreted protein" evidence="2">
    <location>
        <begin position="19"/>
        <end position="71"/>
    </location>
</feature>
<evidence type="ECO:0000256" key="1">
    <source>
        <dbReference type="SAM" id="MobiDB-lite"/>
    </source>
</evidence>
<keyword evidence="4" id="KW-1185">Reference proteome</keyword>
<feature type="signal peptide" evidence="2">
    <location>
        <begin position="1"/>
        <end position="18"/>
    </location>
</feature>
<feature type="compositionally biased region" description="Basic residues" evidence="1">
    <location>
        <begin position="61"/>
        <end position="71"/>
    </location>
</feature>
<keyword evidence="2" id="KW-0732">Signal</keyword>
<reference evidence="3" key="1">
    <citation type="submission" date="2018-11" db="EMBL/GenBank/DDBJ databases">
        <authorList>
            <consortium name="Pathogen Informatics"/>
        </authorList>
    </citation>
    <scope>NUCLEOTIDE SEQUENCE</scope>
</reference>
<dbReference type="AlphaFoldDB" id="A0A3S5AK16"/>
<accession>A0A3S5AK16</accession>
<evidence type="ECO:0000313" key="4">
    <source>
        <dbReference type="Proteomes" id="UP000784294"/>
    </source>
</evidence>
<name>A0A3S5AK16_9PLAT</name>
<proteinExistence type="predicted"/>
<evidence type="ECO:0008006" key="5">
    <source>
        <dbReference type="Google" id="ProtNLM"/>
    </source>
</evidence>
<evidence type="ECO:0000313" key="3">
    <source>
        <dbReference type="EMBL" id="VEL18515.1"/>
    </source>
</evidence>
<feature type="region of interest" description="Disordered" evidence="1">
    <location>
        <begin position="48"/>
        <end position="71"/>
    </location>
</feature>
<evidence type="ECO:0000256" key="2">
    <source>
        <dbReference type="SAM" id="SignalP"/>
    </source>
</evidence>
<dbReference type="Proteomes" id="UP000784294">
    <property type="component" value="Unassembled WGS sequence"/>
</dbReference>
<organism evidence="3 4">
    <name type="scientific">Protopolystoma xenopodis</name>
    <dbReference type="NCBI Taxonomy" id="117903"/>
    <lineage>
        <taxon>Eukaryota</taxon>
        <taxon>Metazoa</taxon>
        <taxon>Spiralia</taxon>
        <taxon>Lophotrochozoa</taxon>
        <taxon>Platyhelminthes</taxon>
        <taxon>Monogenea</taxon>
        <taxon>Polyopisthocotylea</taxon>
        <taxon>Polystomatidea</taxon>
        <taxon>Polystomatidae</taxon>
        <taxon>Protopolystoma</taxon>
    </lineage>
</organism>
<comment type="caution">
    <text evidence="3">The sequence shown here is derived from an EMBL/GenBank/DDBJ whole genome shotgun (WGS) entry which is preliminary data.</text>
</comment>
<sequence>MACSLSLCIFVSASLSLSLSNCACLCGRGASLNAVVGSPVGRASGFGLRSRKSLRRDSRRIPNRRVKPSSR</sequence>
<protein>
    <recommendedName>
        <fullName evidence="5">Secreted protein</fullName>
    </recommendedName>
</protein>
<gene>
    <name evidence="3" type="ORF">PXEA_LOCUS11955</name>
</gene>
<dbReference type="EMBL" id="CAAALY010037346">
    <property type="protein sequence ID" value="VEL18515.1"/>
    <property type="molecule type" value="Genomic_DNA"/>
</dbReference>